<feature type="compositionally biased region" description="Basic and acidic residues" evidence="1">
    <location>
        <begin position="680"/>
        <end position="692"/>
    </location>
</feature>
<sequence>MDQFHIKGNQERLNRLHLEGRNTKGYFENDHNNVGTSANAPFINYQNVFDKNPYRINEIDAINAIENINTISAINNDILALQVGSVNADSQQDSQIYNFKTSDLPLFSDESVCSSTNFDNTTIFTENVNKLAGLTLDTNKKLSDKTNYNLVNYNEELFSKIFDKNPNPFLNVGFYGDANQVLEKNQKPSYGFGDKVEGDMIFTPQPDMQINHDTIFTTKNKDVGILSATLGSDINDAMHNNEVDTFIKNYEMLDAQTLTLGSSGITGISSERVDQTHTLQTVIPAGFNFNHEGINRQNHFKNDAEHVLWKYEPQYSRSLNSTPNSLLFSKKPPRGRRVGSKSTKSKDMINAILQNKFNPQLINAAMRKTNFCNAKTTASDSGLQYKNNIYIPRYPPTSTEPNASDNPIPKFNGLVQVGMDHLNVCDVAVTKKQEIALKTKYRNYTIKKNNILVMKEKVNKIEVASSSKSIEKAKKRKRVEEIQENADTPKASAKKEKEEKEDHAKSKKVKTGSGKERKKSHKDDEKKNEKIVKTDNEENAKAESEISITEDPSKKSKDSKRSQEEDTKSLSKGDKKKKRSKDETHEQSGNARKVTEEDLSLDDASGSHKASLRYLLQWKNSKEQWKFQKARQNWLLRHLYDSEKVPVVVFDILVEYLGSIKGNQRVVILEQANKLCTVEESPKNDGEDKGGDEPEASEQGGDLDDKKTPEQSSGGGSDGTTAKRAKAIVDALQA</sequence>
<dbReference type="AlphaFoldDB" id="A0A1R1PYP4"/>
<gene>
    <name evidence="3" type="ORF">AX774_g321</name>
</gene>
<proteinExistence type="predicted"/>
<protein>
    <recommendedName>
        <fullName evidence="2">WKF domain-containing protein</fullName>
    </recommendedName>
</protein>
<dbReference type="EMBL" id="LSSK01000017">
    <property type="protein sequence ID" value="OMH86092.1"/>
    <property type="molecule type" value="Genomic_DNA"/>
</dbReference>
<dbReference type="OrthoDB" id="10261563at2759"/>
<organism evidence="3 4">
    <name type="scientific">Zancudomyces culisetae</name>
    <name type="common">Gut fungus</name>
    <name type="synonym">Smittium culisetae</name>
    <dbReference type="NCBI Taxonomy" id="1213189"/>
    <lineage>
        <taxon>Eukaryota</taxon>
        <taxon>Fungi</taxon>
        <taxon>Fungi incertae sedis</taxon>
        <taxon>Zoopagomycota</taxon>
        <taxon>Kickxellomycotina</taxon>
        <taxon>Harpellomycetes</taxon>
        <taxon>Harpellales</taxon>
        <taxon>Legeriomycetaceae</taxon>
        <taxon>Zancudomyces</taxon>
    </lineage>
</organism>
<dbReference type="PANTHER" id="PTHR22306">
    <property type="entry name" value="CHROMOSOME 7 OPEN READING FRAME 50"/>
    <property type="match status" value="1"/>
</dbReference>
<feature type="compositionally biased region" description="Basic and acidic residues" evidence="1">
    <location>
        <begin position="521"/>
        <end position="544"/>
    </location>
</feature>
<evidence type="ECO:0000313" key="4">
    <source>
        <dbReference type="Proteomes" id="UP000188320"/>
    </source>
</evidence>
<dbReference type="Pfam" id="PF10180">
    <property type="entry name" value="WKF"/>
    <property type="match status" value="1"/>
</dbReference>
<name>A0A1R1PYP4_ZANCU</name>
<feature type="compositionally biased region" description="Basic and acidic residues" evidence="1">
    <location>
        <begin position="551"/>
        <end position="573"/>
    </location>
</feature>
<dbReference type="InterPro" id="IPR019327">
    <property type="entry name" value="WKF"/>
</dbReference>
<evidence type="ECO:0000259" key="2">
    <source>
        <dbReference type="Pfam" id="PF10180"/>
    </source>
</evidence>
<feature type="region of interest" description="Disordered" evidence="1">
    <location>
        <begin position="322"/>
        <end position="344"/>
    </location>
</feature>
<accession>A0A1R1PYP4</accession>
<feature type="region of interest" description="Disordered" evidence="1">
    <location>
        <begin position="679"/>
        <end position="734"/>
    </location>
</feature>
<feature type="domain" description="WKF" evidence="2">
    <location>
        <begin position="613"/>
        <end position="674"/>
    </location>
</feature>
<feature type="compositionally biased region" description="Basic residues" evidence="1">
    <location>
        <begin position="505"/>
        <end position="520"/>
    </location>
</feature>
<feature type="region of interest" description="Disordered" evidence="1">
    <location>
        <begin position="463"/>
        <end position="606"/>
    </location>
</feature>
<keyword evidence="4" id="KW-1185">Reference proteome</keyword>
<comment type="caution">
    <text evidence="3">The sequence shown here is derived from an EMBL/GenBank/DDBJ whole genome shotgun (WGS) entry which is preliminary data.</text>
</comment>
<dbReference type="PANTHER" id="PTHR22306:SF2">
    <property type="entry name" value="CHROMOSOME 7 OPEN READING FRAME 50"/>
    <property type="match status" value="1"/>
</dbReference>
<feature type="compositionally biased region" description="Basic and acidic residues" evidence="1">
    <location>
        <begin position="493"/>
        <end position="504"/>
    </location>
</feature>
<evidence type="ECO:0000256" key="1">
    <source>
        <dbReference type="SAM" id="MobiDB-lite"/>
    </source>
</evidence>
<reference evidence="4" key="1">
    <citation type="submission" date="2017-01" db="EMBL/GenBank/DDBJ databases">
        <authorList>
            <person name="Wang Y."/>
            <person name="White M."/>
            <person name="Kvist S."/>
            <person name="Moncalvo J.-M."/>
        </authorList>
    </citation>
    <scope>NUCLEOTIDE SEQUENCE [LARGE SCALE GENOMIC DNA]</scope>
    <source>
        <strain evidence="4">COL-18-3</strain>
    </source>
</reference>
<dbReference type="Proteomes" id="UP000188320">
    <property type="component" value="Unassembled WGS sequence"/>
</dbReference>
<evidence type="ECO:0000313" key="3">
    <source>
        <dbReference type="EMBL" id="OMH86092.1"/>
    </source>
</evidence>